<gene>
    <name evidence="5" type="ORF">HRQ87_12275</name>
</gene>
<dbReference type="InterPro" id="IPR006665">
    <property type="entry name" value="OmpA-like"/>
</dbReference>
<dbReference type="Proteomes" id="UP000777935">
    <property type="component" value="Unassembled WGS sequence"/>
</dbReference>
<dbReference type="Pfam" id="PF12849">
    <property type="entry name" value="PBP_like_2"/>
    <property type="match status" value="1"/>
</dbReference>
<evidence type="ECO:0000256" key="3">
    <source>
        <dbReference type="SAM" id="SignalP"/>
    </source>
</evidence>
<dbReference type="CDD" id="cd13566">
    <property type="entry name" value="PBP2_phosphate"/>
    <property type="match status" value="1"/>
</dbReference>
<name>A0ABX2ITC0_9RHOB</name>
<dbReference type="PANTHER" id="PTHR30570:SF1">
    <property type="entry name" value="PHOSPHATE-BINDING PROTEIN PSTS"/>
    <property type="match status" value="1"/>
</dbReference>
<dbReference type="PROSITE" id="PS51123">
    <property type="entry name" value="OMPA_2"/>
    <property type="match status" value="1"/>
</dbReference>
<evidence type="ECO:0000259" key="4">
    <source>
        <dbReference type="PROSITE" id="PS51123"/>
    </source>
</evidence>
<accession>A0ABX2ITC0</accession>
<evidence type="ECO:0000313" key="5">
    <source>
        <dbReference type="EMBL" id="NSX55580.1"/>
    </source>
</evidence>
<keyword evidence="6" id="KW-1185">Reference proteome</keyword>
<dbReference type="CDD" id="cd07185">
    <property type="entry name" value="OmpA_C-like"/>
    <property type="match status" value="1"/>
</dbReference>
<feature type="domain" description="OmpA-like" evidence="4">
    <location>
        <begin position="406"/>
        <end position="526"/>
    </location>
</feature>
<proteinExistence type="predicted"/>
<organism evidence="5 6">
    <name type="scientific">Parasulfitobacter algicola</name>
    <dbReference type="NCBI Taxonomy" id="2614809"/>
    <lineage>
        <taxon>Bacteria</taxon>
        <taxon>Pseudomonadati</taxon>
        <taxon>Pseudomonadota</taxon>
        <taxon>Alphaproteobacteria</taxon>
        <taxon>Rhodobacterales</taxon>
        <taxon>Roseobacteraceae</taxon>
        <taxon>Parasulfitobacter</taxon>
    </lineage>
</organism>
<protein>
    <submittedName>
        <fullName evidence="5">Substrate-binding domain-containing protein</fullName>
    </submittedName>
</protein>
<feature type="chain" id="PRO_5046561500" evidence="3">
    <location>
        <begin position="31"/>
        <end position="526"/>
    </location>
</feature>
<keyword evidence="2" id="KW-0472">Membrane</keyword>
<dbReference type="SUPFAM" id="SSF53850">
    <property type="entry name" value="Periplasmic binding protein-like II"/>
    <property type="match status" value="1"/>
</dbReference>
<dbReference type="InterPro" id="IPR036737">
    <property type="entry name" value="OmpA-like_sf"/>
</dbReference>
<dbReference type="Gene3D" id="3.30.1330.60">
    <property type="entry name" value="OmpA-like domain"/>
    <property type="match status" value="1"/>
</dbReference>
<evidence type="ECO:0000256" key="2">
    <source>
        <dbReference type="PROSITE-ProRule" id="PRU00473"/>
    </source>
</evidence>
<dbReference type="InterPro" id="IPR024370">
    <property type="entry name" value="PBP_domain"/>
</dbReference>
<reference evidence="5 6" key="1">
    <citation type="submission" date="2020-06" db="EMBL/GenBank/DDBJ databases">
        <title>Sulfitobacter algicola sp. nov., isolated from green algae.</title>
        <authorList>
            <person name="Wang C."/>
        </authorList>
    </citation>
    <scope>NUCLEOTIDE SEQUENCE [LARGE SCALE GENOMIC DNA]</scope>
    <source>
        <strain evidence="5 6">1151</strain>
    </source>
</reference>
<evidence type="ECO:0000256" key="1">
    <source>
        <dbReference type="ARBA" id="ARBA00022729"/>
    </source>
</evidence>
<dbReference type="EMBL" id="JABUFE010000007">
    <property type="protein sequence ID" value="NSX55580.1"/>
    <property type="molecule type" value="Genomic_DNA"/>
</dbReference>
<feature type="signal peptide" evidence="3">
    <location>
        <begin position="1"/>
        <end position="30"/>
    </location>
</feature>
<dbReference type="SUPFAM" id="SSF103088">
    <property type="entry name" value="OmpA-like"/>
    <property type="match status" value="1"/>
</dbReference>
<evidence type="ECO:0000313" key="6">
    <source>
        <dbReference type="Proteomes" id="UP000777935"/>
    </source>
</evidence>
<sequence>MPKKINLLKSTSHVAFALFATFAITGSLSAQDVQLQSSDGTFSARGQLVNYEGGFYTIRTSLGTMRISAENMVCNGDACPQPDLSAEGVMIVGSGSIGLGLMPLLLDGFAASQGAVVDTSQDNGMLNATVISEAGFGDPIGEFKVNSSSSSEGFQALQNENVHINMSSRRIRPQEARSLRDAGAGNMIDVGQEHIIAADSIAVIVHPNNPVQSISLETLDLIFSGNITNWSELGGSSAPITVFGRESGSGTASVFEEKIFAASGRRKSSFVREINTSQEMSRVVSSDPNAIGYVGTAFVRGAKALDIVSSCGIRTSPTSFLAKTEEYPLQRRLYFYNRADNLTFEAQDLIDYAVSSEADNIITKAGFVDLGVRRLAMDNAGTRMQDLIQSTTDPFELGLMREMLVDMFQWDRLSTTFRFSSGSSRLDGKAQVDLQRLVEYLQLQPQGTEVSLVGFTDGDGAFEANRALSVGRAQQVVDAIQLFAGPQLEKISFVAKGYGEMAPVACNDTLDGKRINRRVEVWIRKP</sequence>
<dbReference type="PANTHER" id="PTHR30570">
    <property type="entry name" value="PERIPLASMIC PHOSPHATE BINDING COMPONENT OF PHOSPHATE ABC TRANSPORTER"/>
    <property type="match status" value="1"/>
</dbReference>
<dbReference type="RefSeq" id="WP_174138732.1">
    <property type="nucleotide sequence ID" value="NZ_JABUFE010000007.1"/>
</dbReference>
<dbReference type="Gene3D" id="3.40.190.10">
    <property type="entry name" value="Periplasmic binding protein-like II"/>
    <property type="match status" value="2"/>
</dbReference>
<dbReference type="Pfam" id="PF00691">
    <property type="entry name" value="OmpA"/>
    <property type="match status" value="1"/>
</dbReference>
<keyword evidence="1 3" id="KW-0732">Signal</keyword>
<comment type="caution">
    <text evidence="5">The sequence shown here is derived from an EMBL/GenBank/DDBJ whole genome shotgun (WGS) entry which is preliminary data.</text>
</comment>
<dbReference type="InterPro" id="IPR050811">
    <property type="entry name" value="Phosphate_ABC_transporter"/>
</dbReference>